<dbReference type="HOGENOM" id="CLU_1768207_0_0_1"/>
<evidence type="ECO:0000256" key="1">
    <source>
        <dbReference type="SAM" id="MobiDB-lite"/>
    </source>
</evidence>
<feature type="region of interest" description="Disordered" evidence="1">
    <location>
        <begin position="50"/>
        <end position="85"/>
    </location>
</feature>
<feature type="region of interest" description="Disordered" evidence="1">
    <location>
        <begin position="1"/>
        <end position="29"/>
    </location>
</feature>
<keyword evidence="3" id="KW-1185">Reference proteome</keyword>
<sequence length="147" mass="16413">MPEVPLVQRTGKLSTATRQGRRGESERQQRWRWYSTRLASFTPCHVERRLTLGTPHAPPLAPPRRTTFSVNEADGDDESSPTLSPAALYNLFEQREHAKTGGNARHQLKEGNRGSRPPGRDRLKKCTAAWTSSSTPTLFSTASTRSN</sequence>
<gene>
    <name evidence="2" type="ORF">GALMADRAFT_136574</name>
</gene>
<dbReference type="EMBL" id="KL142372">
    <property type="protein sequence ID" value="KDR80005.1"/>
    <property type="molecule type" value="Genomic_DNA"/>
</dbReference>
<proteinExistence type="predicted"/>
<organism evidence="2 3">
    <name type="scientific">Galerina marginata (strain CBS 339.88)</name>
    <dbReference type="NCBI Taxonomy" id="685588"/>
    <lineage>
        <taxon>Eukaryota</taxon>
        <taxon>Fungi</taxon>
        <taxon>Dikarya</taxon>
        <taxon>Basidiomycota</taxon>
        <taxon>Agaricomycotina</taxon>
        <taxon>Agaricomycetes</taxon>
        <taxon>Agaricomycetidae</taxon>
        <taxon>Agaricales</taxon>
        <taxon>Agaricineae</taxon>
        <taxon>Strophariaceae</taxon>
        <taxon>Galerina</taxon>
    </lineage>
</organism>
<protein>
    <submittedName>
        <fullName evidence="2">Uncharacterized protein</fullName>
    </submittedName>
</protein>
<dbReference type="Proteomes" id="UP000027222">
    <property type="component" value="Unassembled WGS sequence"/>
</dbReference>
<evidence type="ECO:0000313" key="2">
    <source>
        <dbReference type="EMBL" id="KDR80005.1"/>
    </source>
</evidence>
<accession>A0A067T9Z5</accession>
<feature type="compositionally biased region" description="Basic and acidic residues" evidence="1">
    <location>
        <begin position="107"/>
        <end position="121"/>
    </location>
</feature>
<evidence type="ECO:0000313" key="3">
    <source>
        <dbReference type="Proteomes" id="UP000027222"/>
    </source>
</evidence>
<dbReference type="AlphaFoldDB" id="A0A067T9Z5"/>
<feature type="compositionally biased region" description="Polar residues" evidence="1">
    <location>
        <begin position="129"/>
        <end position="147"/>
    </location>
</feature>
<feature type="region of interest" description="Disordered" evidence="1">
    <location>
        <begin position="97"/>
        <end position="147"/>
    </location>
</feature>
<reference evidence="3" key="1">
    <citation type="journal article" date="2014" name="Proc. Natl. Acad. Sci. U.S.A.">
        <title>Extensive sampling of basidiomycete genomes demonstrates inadequacy of the white-rot/brown-rot paradigm for wood decay fungi.</title>
        <authorList>
            <person name="Riley R."/>
            <person name="Salamov A.A."/>
            <person name="Brown D.W."/>
            <person name="Nagy L.G."/>
            <person name="Floudas D."/>
            <person name="Held B.W."/>
            <person name="Levasseur A."/>
            <person name="Lombard V."/>
            <person name="Morin E."/>
            <person name="Otillar R."/>
            <person name="Lindquist E.A."/>
            <person name="Sun H."/>
            <person name="LaButti K.M."/>
            <person name="Schmutz J."/>
            <person name="Jabbour D."/>
            <person name="Luo H."/>
            <person name="Baker S.E."/>
            <person name="Pisabarro A.G."/>
            <person name="Walton J.D."/>
            <person name="Blanchette R.A."/>
            <person name="Henrissat B."/>
            <person name="Martin F."/>
            <person name="Cullen D."/>
            <person name="Hibbett D.S."/>
            <person name="Grigoriev I.V."/>
        </authorList>
    </citation>
    <scope>NUCLEOTIDE SEQUENCE [LARGE SCALE GENOMIC DNA]</scope>
    <source>
        <strain evidence="3">CBS 339.88</strain>
    </source>
</reference>
<name>A0A067T9Z5_GALM3</name>